<dbReference type="AlphaFoldDB" id="A0A5B8U2I8"/>
<name>A0A5B8U2I8_9ACTN</name>
<dbReference type="KEGG" id="bsol:FSW04_06350"/>
<dbReference type="OrthoDB" id="3378428at2"/>
<dbReference type="EMBL" id="CP042430">
    <property type="protein sequence ID" value="QEC47247.1"/>
    <property type="molecule type" value="Genomic_DNA"/>
</dbReference>
<dbReference type="RefSeq" id="WP_146917483.1">
    <property type="nucleotide sequence ID" value="NZ_CP042430.1"/>
</dbReference>
<keyword evidence="3" id="KW-1185">Reference proteome</keyword>
<accession>A0A5B8U2I8</accession>
<feature type="transmembrane region" description="Helical" evidence="1">
    <location>
        <begin position="135"/>
        <end position="168"/>
    </location>
</feature>
<keyword evidence="1" id="KW-0812">Transmembrane</keyword>
<evidence type="ECO:0000256" key="1">
    <source>
        <dbReference type="SAM" id="Phobius"/>
    </source>
</evidence>
<protein>
    <recommendedName>
        <fullName evidence="4">Aromatic ring-opening dioxygenase LigA</fullName>
    </recommendedName>
</protein>
<keyword evidence="1" id="KW-0472">Membrane</keyword>
<organism evidence="2 3">
    <name type="scientific">Baekduia soli</name>
    <dbReference type="NCBI Taxonomy" id="496014"/>
    <lineage>
        <taxon>Bacteria</taxon>
        <taxon>Bacillati</taxon>
        <taxon>Actinomycetota</taxon>
        <taxon>Thermoleophilia</taxon>
        <taxon>Solirubrobacterales</taxon>
        <taxon>Baekduiaceae</taxon>
        <taxon>Baekduia</taxon>
    </lineage>
</organism>
<gene>
    <name evidence="2" type="ORF">FSW04_06350</name>
</gene>
<dbReference type="Proteomes" id="UP000321805">
    <property type="component" value="Chromosome"/>
</dbReference>
<keyword evidence="1" id="KW-1133">Transmembrane helix</keyword>
<reference evidence="2 3" key="1">
    <citation type="journal article" date="2018" name="J. Microbiol.">
        <title>Baekduia soli gen. nov., sp. nov., a novel bacterium isolated from the soil of Baekdu Mountain and proposal of a novel family name, Baekduiaceae fam. nov.</title>
        <authorList>
            <person name="An D.S."/>
            <person name="Siddiqi M.Z."/>
            <person name="Kim K.H."/>
            <person name="Yu H.S."/>
            <person name="Im W.T."/>
        </authorList>
    </citation>
    <scope>NUCLEOTIDE SEQUENCE [LARGE SCALE GENOMIC DNA]</scope>
    <source>
        <strain evidence="2 3">BR7-21</strain>
    </source>
</reference>
<evidence type="ECO:0000313" key="2">
    <source>
        <dbReference type="EMBL" id="QEC47247.1"/>
    </source>
</evidence>
<sequence>MRSFLTRITTLTPIAVGLALGMVAAGVLAVVGGSYACAVVRDQLAPQKITFPQNQAQGLFPDLKQYAGQTVDNGAKAKAYADKFINRHLQEVAGGQTYAQVSTKALAAPDDQKLAAQKATLFQGETLRGLLLSVWGWSVVATIATIGGILLIVLGAILAGLPLTALALGRERKLVAA</sequence>
<evidence type="ECO:0000313" key="3">
    <source>
        <dbReference type="Proteomes" id="UP000321805"/>
    </source>
</evidence>
<proteinExistence type="predicted"/>
<evidence type="ECO:0008006" key="4">
    <source>
        <dbReference type="Google" id="ProtNLM"/>
    </source>
</evidence>